<dbReference type="EMBL" id="JTHP01000035">
    <property type="protein sequence ID" value="KJD44433.1"/>
    <property type="molecule type" value="Genomic_DNA"/>
</dbReference>
<protein>
    <submittedName>
        <fullName evidence="1">Uncharacterized protein</fullName>
    </submittedName>
</protein>
<evidence type="ECO:0000313" key="1">
    <source>
        <dbReference type="EMBL" id="KJD44433.1"/>
    </source>
</evidence>
<dbReference type="PATRIC" id="fig|159743.3.peg.3780"/>
<dbReference type="Proteomes" id="UP000032534">
    <property type="component" value="Unassembled WGS sequence"/>
</dbReference>
<gene>
    <name evidence="1" type="ORF">QD47_17020</name>
</gene>
<evidence type="ECO:0000313" key="2">
    <source>
        <dbReference type="Proteomes" id="UP000032534"/>
    </source>
</evidence>
<sequence>MSDALRAVLLLRFHPLFPACLMENRLVSLAHSSLRITVADYLASLSGQPYAVDFMLMKIRAEAQTKKHLSCLENLKSLLYRVKLE</sequence>
<comment type="caution">
    <text evidence="1">The sequence shown here is derived from an EMBL/GenBank/DDBJ whole genome shotgun (WGS) entry which is preliminary data.</text>
</comment>
<keyword evidence="2" id="KW-1185">Reference proteome</keyword>
<dbReference type="AlphaFoldDB" id="A0A0D7X0C5"/>
<organism evidence="1 2">
    <name type="scientific">Paenibacillus terrae</name>
    <dbReference type="NCBI Taxonomy" id="159743"/>
    <lineage>
        <taxon>Bacteria</taxon>
        <taxon>Bacillati</taxon>
        <taxon>Bacillota</taxon>
        <taxon>Bacilli</taxon>
        <taxon>Bacillales</taxon>
        <taxon>Paenibacillaceae</taxon>
        <taxon>Paenibacillus</taxon>
    </lineage>
</organism>
<name>A0A0D7X0C5_9BACL</name>
<proteinExistence type="predicted"/>
<reference evidence="1 2" key="1">
    <citation type="submission" date="2014-11" db="EMBL/GenBank/DDBJ databases">
        <title>Draft Genome Sequences of Paenibacillus polymyxa NRRL B-30509 and Paenibacillus terrae NRRL B-30644, Strains from a Poultry Environment that Produce Tridecaptin A and Paenicidins.</title>
        <authorList>
            <person name="van Belkum M.J."/>
            <person name="Lohans C.T."/>
            <person name="Vederas J.C."/>
        </authorList>
    </citation>
    <scope>NUCLEOTIDE SEQUENCE [LARGE SCALE GENOMIC DNA]</scope>
    <source>
        <strain evidence="1 2">NRRL B-30644</strain>
    </source>
</reference>
<accession>A0A0D7X0C5</accession>